<evidence type="ECO:0000313" key="1">
    <source>
        <dbReference type="EMBL" id="AIY40682.1"/>
    </source>
</evidence>
<keyword evidence="2" id="KW-1185">Reference proteome</keyword>
<accession>A0A0A1FCX0</accession>
<evidence type="ECO:0000313" key="2">
    <source>
        <dbReference type="Proteomes" id="UP000030302"/>
    </source>
</evidence>
<dbReference type="AlphaFoldDB" id="A0A0A1FCX0"/>
<organism evidence="1 2">
    <name type="scientific">Collimonas arenae</name>
    <dbReference type="NCBI Taxonomy" id="279058"/>
    <lineage>
        <taxon>Bacteria</taxon>
        <taxon>Pseudomonadati</taxon>
        <taxon>Pseudomonadota</taxon>
        <taxon>Betaproteobacteria</taxon>
        <taxon>Burkholderiales</taxon>
        <taxon>Oxalobacteraceae</taxon>
        <taxon>Collimonas</taxon>
    </lineage>
</organism>
<protein>
    <submittedName>
        <fullName evidence="1">Uncharacterized protein</fullName>
    </submittedName>
</protein>
<name>A0A0A1FCX0_9BURK</name>
<gene>
    <name evidence="1" type="ORF">LT85_1524</name>
</gene>
<proteinExistence type="predicted"/>
<dbReference type="Proteomes" id="UP000030302">
    <property type="component" value="Chromosome"/>
</dbReference>
<dbReference type="HOGENOM" id="CLU_3134420_0_0_4"/>
<dbReference type="KEGG" id="care:LT85_1524"/>
<reference evidence="2" key="1">
    <citation type="journal article" date="2014" name="Soil Biol. Biochem.">
        <title>Structure and function of bacterial communities in ageing soils: Insights from the Mendocino ecological staircase.</title>
        <authorList>
            <person name="Uroz S."/>
            <person name="Tech J.J."/>
            <person name="Sawaya N.A."/>
            <person name="Frey-Klett P."/>
            <person name="Leveau J.H.J."/>
        </authorList>
    </citation>
    <scope>NUCLEOTIDE SEQUENCE [LARGE SCALE GENOMIC DNA]</scope>
    <source>
        <strain evidence="2">Cal35</strain>
    </source>
</reference>
<sequence>MLQSTTNTIGIAASKGWAGCTTGDELAVDMNYPGWVSDGSKASTACPVA</sequence>
<dbReference type="EMBL" id="CP009962">
    <property type="protein sequence ID" value="AIY40682.1"/>
    <property type="molecule type" value="Genomic_DNA"/>
</dbReference>